<dbReference type="PANTHER" id="PTHR42682:SF4">
    <property type="entry name" value="NADH-UBIQUINONE_PLASTOQUINONE"/>
    <property type="match status" value="1"/>
</dbReference>
<evidence type="ECO:0000256" key="5">
    <source>
        <dbReference type="ARBA" id="ARBA00023002"/>
    </source>
</evidence>
<feature type="transmembrane region" description="Helical" evidence="8">
    <location>
        <begin position="192"/>
        <end position="216"/>
    </location>
</feature>
<dbReference type="STRING" id="525918.SAMN05660964_01084"/>
<sequence>MLQPVLLELPFLLLLAPLLPLCFALVGNDRIGQWLLPVAALPALVAAFVLPVGTSVALPWVLLGAQWGLDATGQVFLLVTALLWLLAGLYSVSGTPAGASWWRFRVFFLLTLSGNVLLVIAQDMGSFFLGFALMGLAAYGLIAQQASVTTRRAGRIYLIWTVLGEVLLFAGAVFTAGAIGSVYFSEVVGKELPLAAVILVTLGLGIKVALPGLHVWLPIAHGAAPPAVSALLSGVMVKAGILGLLRFLPAGAASTVWVAEWLVWLGLVGAFYGVVFGLRQTAPKVILAYSTMSQLGVLTLLTGLGLQAPADAALAMALLLYVAHHAWVKGALFLGVGLFKQTLSWWLLGVLVVLALVLIGVPLTSGALAKGSVKAALPAAWQHLALGLWLSSLATTLLMGRFVWSLWRYRRQHGGAASHHTSTSPGLTQWLGWAILVEWVLWWPFLFALPVFKWWDVSPILLGLGMVALALLPRIPAGDVPVLVAHTGYRGWHWVRQWRHKHRRFLSN</sequence>
<dbReference type="Pfam" id="PF00361">
    <property type="entry name" value="Proton_antipo_M"/>
    <property type="match status" value="1"/>
</dbReference>
<evidence type="ECO:0000313" key="11">
    <source>
        <dbReference type="Proteomes" id="UP000199397"/>
    </source>
</evidence>
<evidence type="ECO:0000256" key="6">
    <source>
        <dbReference type="ARBA" id="ARBA00023136"/>
    </source>
</evidence>
<dbReference type="InterPro" id="IPR052175">
    <property type="entry name" value="ComplexI-like_HydComp"/>
</dbReference>
<feature type="transmembrane region" description="Helical" evidence="8">
    <location>
        <begin position="312"/>
        <end position="336"/>
    </location>
</feature>
<keyword evidence="6 8" id="KW-0472">Membrane</keyword>
<keyword evidence="3 7" id="KW-0812">Transmembrane</keyword>
<feature type="transmembrane region" description="Helical" evidence="8">
    <location>
        <begin position="384"/>
        <end position="407"/>
    </location>
</feature>
<accession>A0A1H3Z850</accession>
<evidence type="ECO:0000256" key="1">
    <source>
        <dbReference type="ARBA" id="ARBA00004651"/>
    </source>
</evidence>
<dbReference type="GO" id="GO:0016829">
    <property type="term" value="F:lyase activity"/>
    <property type="evidence" value="ECO:0007669"/>
    <property type="project" value="UniProtKB-KW"/>
</dbReference>
<evidence type="ECO:0000256" key="7">
    <source>
        <dbReference type="RuleBase" id="RU000320"/>
    </source>
</evidence>
<dbReference type="InterPro" id="IPR001750">
    <property type="entry name" value="ND/Mrp_TM"/>
</dbReference>
<feature type="domain" description="NADH:quinone oxidoreductase/Mrp antiporter transmembrane" evidence="9">
    <location>
        <begin position="121"/>
        <end position="340"/>
    </location>
</feature>
<feature type="transmembrane region" description="Helical" evidence="8">
    <location>
        <begin position="6"/>
        <end position="26"/>
    </location>
</feature>
<evidence type="ECO:0000256" key="2">
    <source>
        <dbReference type="ARBA" id="ARBA00022475"/>
    </source>
</evidence>
<evidence type="ECO:0000256" key="3">
    <source>
        <dbReference type="ARBA" id="ARBA00022692"/>
    </source>
</evidence>
<keyword evidence="10" id="KW-0456">Lyase</keyword>
<gene>
    <name evidence="10" type="ORF">SAMN05660964_01084</name>
</gene>
<feature type="transmembrane region" description="Helical" evidence="8">
    <location>
        <begin position="343"/>
        <end position="364"/>
    </location>
</feature>
<dbReference type="PANTHER" id="PTHR42682">
    <property type="entry name" value="HYDROGENASE-4 COMPONENT F"/>
    <property type="match status" value="1"/>
</dbReference>
<name>A0A1H3Z850_9GAMM</name>
<dbReference type="OrthoDB" id="9768329at2"/>
<evidence type="ECO:0000256" key="4">
    <source>
        <dbReference type="ARBA" id="ARBA00022989"/>
    </source>
</evidence>
<reference evidence="10 11" key="1">
    <citation type="submission" date="2016-10" db="EMBL/GenBank/DDBJ databases">
        <authorList>
            <person name="de Groot N.N."/>
        </authorList>
    </citation>
    <scope>NUCLEOTIDE SEQUENCE [LARGE SCALE GENOMIC DNA]</scope>
    <source>
        <strain evidence="10 11">DSM 21228</strain>
    </source>
</reference>
<proteinExistence type="predicted"/>
<feature type="transmembrane region" description="Helical" evidence="8">
    <location>
        <begin position="427"/>
        <end position="446"/>
    </location>
</feature>
<protein>
    <submittedName>
        <fullName evidence="10">Formate hydrogenlyase subunit 3/Multisubunit Na+/H+ antiporter, MnhD subunit</fullName>
    </submittedName>
</protein>
<keyword evidence="5" id="KW-0560">Oxidoreductase</keyword>
<dbReference type="AlphaFoldDB" id="A0A1H3Z850"/>
<keyword evidence="11" id="KW-1185">Reference proteome</keyword>
<feature type="transmembrane region" description="Helical" evidence="8">
    <location>
        <begin position="228"/>
        <end position="249"/>
    </location>
</feature>
<organism evidence="10 11">
    <name type="scientific">Thiothrix caldifontis</name>
    <dbReference type="NCBI Taxonomy" id="525918"/>
    <lineage>
        <taxon>Bacteria</taxon>
        <taxon>Pseudomonadati</taxon>
        <taxon>Pseudomonadota</taxon>
        <taxon>Gammaproteobacteria</taxon>
        <taxon>Thiotrichales</taxon>
        <taxon>Thiotrichaceae</taxon>
        <taxon>Thiothrix</taxon>
    </lineage>
</organism>
<dbReference type="GO" id="GO:0016491">
    <property type="term" value="F:oxidoreductase activity"/>
    <property type="evidence" value="ECO:0007669"/>
    <property type="project" value="UniProtKB-KW"/>
</dbReference>
<feature type="transmembrane region" description="Helical" evidence="8">
    <location>
        <begin position="261"/>
        <end position="278"/>
    </location>
</feature>
<dbReference type="EMBL" id="FNQP01000005">
    <property type="protein sequence ID" value="SEA19688.1"/>
    <property type="molecule type" value="Genomic_DNA"/>
</dbReference>
<dbReference type="RefSeq" id="WP_093066178.1">
    <property type="nucleotide sequence ID" value="NZ_FNQP01000005.1"/>
</dbReference>
<evidence type="ECO:0000259" key="9">
    <source>
        <dbReference type="Pfam" id="PF00361"/>
    </source>
</evidence>
<keyword evidence="4 8" id="KW-1133">Transmembrane helix</keyword>
<feature type="transmembrane region" description="Helical" evidence="8">
    <location>
        <begin position="38"/>
        <end position="62"/>
    </location>
</feature>
<feature type="transmembrane region" description="Helical" evidence="8">
    <location>
        <begin position="74"/>
        <end position="92"/>
    </location>
</feature>
<evidence type="ECO:0000256" key="8">
    <source>
        <dbReference type="SAM" id="Phobius"/>
    </source>
</evidence>
<feature type="transmembrane region" description="Helical" evidence="8">
    <location>
        <begin position="285"/>
        <end position="306"/>
    </location>
</feature>
<comment type="subcellular location">
    <subcellularLocation>
        <location evidence="1">Cell membrane</location>
        <topology evidence="1">Multi-pass membrane protein</topology>
    </subcellularLocation>
    <subcellularLocation>
        <location evidence="7">Membrane</location>
        <topology evidence="7">Multi-pass membrane protein</topology>
    </subcellularLocation>
</comment>
<feature type="transmembrane region" description="Helical" evidence="8">
    <location>
        <begin position="104"/>
        <end position="121"/>
    </location>
</feature>
<dbReference type="Proteomes" id="UP000199397">
    <property type="component" value="Unassembled WGS sequence"/>
</dbReference>
<feature type="transmembrane region" description="Helical" evidence="8">
    <location>
        <begin position="156"/>
        <end position="180"/>
    </location>
</feature>
<dbReference type="GO" id="GO:0005886">
    <property type="term" value="C:plasma membrane"/>
    <property type="evidence" value="ECO:0007669"/>
    <property type="project" value="UniProtKB-SubCell"/>
</dbReference>
<evidence type="ECO:0000313" key="10">
    <source>
        <dbReference type="EMBL" id="SEA19688.1"/>
    </source>
</evidence>
<keyword evidence="2" id="KW-1003">Cell membrane</keyword>
<feature type="transmembrane region" description="Helical" evidence="8">
    <location>
        <begin position="127"/>
        <end position="144"/>
    </location>
</feature>
<dbReference type="PRINTS" id="PR01434">
    <property type="entry name" value="NADHDHGNASE5"/>
</dbReference>